<dbReference type="InterPro" id="IPR003004">
    <property type="entry name" value="GspF/PilC"/>
</dbReference>
<dbReference type="EMBL" id="LBWS01000007">
    <property type="protein sequence ID" value="KKR15187.1"/>
    <property type="molecule type" value="Genomic_DNA"/>
</dbReference>
<comment type="similarity">
    <text evidence="2 9">Belongs to the GSP F family.</text>
</comment>
<evidence type="ECO:0000256" key="2">
    <source>
        <dbReference type="ARBA" id="ARBA00005745"/>
    </source>
</evidence>
<comment type="caution">
    <text evidence="12">The sequence shown here is derived from an EMBL/GenBank/DDBJ whole genome shotgun (WGS) entry which is preliminary data.</text>
</comment>
<name>A0A0G0RNL6_9BACT</name>
<evidence type="ECO:0000259" key="11">
    <source>
        <dbReference type="Pfam" id="PF00482"/>
    </source>
</evidence>
<dbReference type="Gene3D" id="1.20.81.30">
    <property type="entry name" value="Type II secretion system (T2SS), domain F"/>
    <property type="match status" value="2"/>
</dbReference>
<keyword evidence="3 9" id="KW-0813">Transport</keyword>
<keyword evidence="6 9" id="KW-0812">Transmembrane</keyword>
<feature type="transmembrane region" description="Helical" evidence="10">
    <location>
        <begin position="185"/>
        <end position="204"/>
    </location>
</feature>
<accession>A0A0G0RNL6</accession>
<dbReference type="InterPro" id="IPR001992">
    <property type="entry name" value="T2SS_GspF/T4SS_PilC_CS"/>
</dbReference>
<evidence type="ECO:0000256" key="5">
    <source>
        <dbReference type="ARBA" id="ARBA00022519"/>
    </source>
</evidence>
<evidence type="ECO:0000256" key="3">
    <source>
        <dbReference type="ARBA" id="ARBA00022448"/>
    </source>
</evidence>
<dbReference type="PANTHER" id="PTHR30012">
    <property type="entry name" value="GENERAL SECRETION PATHWAY PROTEIN"/>
    <property type="match status" value="1"/>
</dbReference>
<evidence type="ECO:0000313" key="13">
    <source>
        <dbReference type="Proteomes" id="UP000034048"/>
    </source>
</evidence>
<evidence type="ECO:0000256" key="7">
    <source>
        <dbReference type="ARBA" id="ARBA00022989"/>
    </source>
</evidence>
<proteinExistence type="inferred from homology"/>
<dbReference type="InterPro" id="IPR042094">
    <property type="entry name" value="T2SS_GspF_sf"/>
</dbReference>
<dbReference type="InterPro" id="IPR018076">
    <property type="entry name" value="T2SS_GspF_dom"/>
</dbReference>
<dbReference type="AlphaFoldDB" id="A0A0G0RNL6"/>
<evidence type="ECO:0000256" key="9">
    <source>
        <dbReference type="RuleBase" id="RU003923"/>
    </source>
</evidence>
<dbReference type="Pfam" id="PF00482">
    <property type="entry name" value="T2SSF"/>
    <property type="match status" value="2"/>
</dbReference>
<feature type="transmembrane region" description="Helical" evidence="10">
    <location>
        <begin position="132"/>
        <end position="154"/>
    </location>
</feature>
<organism evidence="12 13">
    <name type="scientific">Candidatus Falkowbacteria bacterium GW2011_GWA2_39_24</name>
    <dbReference type="NCBI Taxonomy" id="1618634"/>
    <lineage>
        <taxon>Bacteria</taxon>
        <taxon>Candidatus Falkowiibacteriota</taxon>
    </lineage>
</organism>
<feature type="transmembrane region" description="Helical" evidence="10">
    <location>
        <begin position="339"/>
        <end position="360"/>
    </location>
</feature>
<evidence type="ECO:0000256" key="6">
    <source>
        <dbReference type="ARBA" id="ARBA00022692"/>
    </source>
</evidence>
<evidence type="ECO:0000313" key="12">
    <source>
        <dbReference type="EMBL" id="KKR15187.1"/>
    </source>
</evidence>
<keyword evidence="7 10" id="KW-1133">Transmembrane helix</keyword>
<protein>
    <recommendedName>
        <fullName evidence="11">Type II secretion system protein GspF domain-containing protein</fullName>
    </recommendedName>
</protein>
<evidence type="ECO:0000256" key="10">
    <source>
        <dbReference type="SAM" id="Phobius"/>
    </source>
</evidence>
<keyword evidence="5" id="KW-0997">Cell inner membrane</keyword>
<dbReference type="FunFam" id="1.20.81.30:FF:000001">
    <property type="entry name" value="Type II secretion system protein F"/>
    <property type="match status" value="1"/>
</dbReference>
<evidence type="ECO:0000256" key="1">
    <source>
        <dbReference type="ARBA" id="ARBA00004429"/>
    </source>
</evidence>
<feature type="domain" description="Type II secretion system protein GspF" evidence="11">
    <location>
        <begin position="235"/>
        <end position="358"/>
    </location>
</feature>
<keyword evidence="4" id="KW-1003">Cell membrane</keyword>
<comment type="subcellular location">
    <subcellularLocation>
        <location evidence="1">Cell inner membrane</location>
        <topology evidence="1">Multi-pass membrane protein</topology>
    </subcellularLocation>
    <subcellularLocation>
        <location evidence="9">Cell membrane</location>
        <topology evidence="9">Multi-pass membrane protein</topology>
    </subcellularLocation>
</comment>
<dbReference type="PROSITE" id="PS00874">
    <property type="entry name" value="T2SP_F"/>
    <property type="match status" value="1"/>
</dbReference>
<keyword evidence="8 10" id="KW-0472">Membrane</keyword>
<dbReference type="Proteomes" id="UP000034048">
    <property type="component" value="Unassembled WGS sequence"/>
</dbReference>
<dbReference type="PANTHER" id="PTHR30012:SF0">
    <property type="entry name" value="TYPE II SECRETION SYSTEM PROTEIN F-RELATED"/>
    <property type="match status" value="1"/>
</dbReference>
<gene>
    <name evidence="12" type="ORF">UT42_C0007G0003</name>
</gene>
<evidence type="ECO:0000256" key="8">
    <source>
        <dbReference type="ARBA" id="ARBA00023136"/>
    </source>
</evidence>
<feature type="domain" description="Type II secretion system protein GspF" evidence="11">
    <location>
        <begin position="33"/>
        <end position="155"/>
    </location>
</feature>
<reference evidence="12 13" key="1">
    <citation type="journal article" date="2015" name="Nature">
        <title>rRNA introns, odd ribosomes, and small enigmatic genomes across a large radiation of phyla.</title>
        <authorList>
            <person name="Brown C.T."/>
            <person name="Hug L.A."/>
            <person name="Thomas B.C."/>
            <person name="Sharon I."/>
            <person name="Castelle C.J."/>
            <person name="Singh A."/>
            <person name="Wilkins M.J."/>
            <person name="Williams K.H."/>
            <person name="Banfield J.F."/>
        </authorList>
    </citation>
    <scope>NUCLEOTIDE SEQUENCE [LARGE SCALE GENOMIC DNA]</scope>
</reference>
<dbReference type="GO" id="GO:0015628">
    <property type="term" value="P:protein secretion by the type II secretion system"/>
    <property type="evidence" value="ECO:0007669"/>
    <property type="project" value="TreeGrafter"/>
</dbReference>
<evidence type="ECO:0000256" key="4">
    <source>
        <dbReference type="ARBA" id="ARBA00022475"/>
    </source>
</evidence>
<sequence>MAIAPSKNKTKKKSLFSVNMTIGGVSLTQKAVFAKHLSVMLRSGLNVVEALKISSTSTKGKLQTVVISVLKSVQAGHLLSSAMERHPKVFSGLFIGATYAGEASGTLDQSLENVAEQLKKEQELVSKVKGAMFYPVIILIAAFVLGLALTFLVLPKITPLFEGLGQDLPASTKALMWFSKFVEAHSAPLLIGVIALTVIFVWVIRQEFSKPIIHWLLLRIPIIRNITRGSNLSRFSLTLGTLLKTGLNIDAALEITKNTLSNHYYKRALVKINDRVNKGASLSENLRRYEGLFPPMMNRMVMVGERSGKLEETLLYLAEFYQIEVDNDTKTLSTAIEPILLLSIGVVVGFLAISIVTPIYNITGTVKQ</sequence>
<dbReference type="PRINTS" id="PR00812">
    <property type="entry name" value="BCTERIALGSPF"/>
</dbReference>
<dbReference type="GO" id="GO:0005886">
    <property type="term" value="C:plasma membrane"/>
    <property type="evidence" value="ECO:0007669"/>
    <property type="project" value="UniProtKB-SubCell"/>
</dbReference>